<keyword evidence="4" id="KW-1185">Reference proteome</keyword>
<dbReference type="PRINTS" id="PR00778">
    <property type="entry name" value="HTHARSR"/>
</dbReference>
<dbReference type="PANTHER" id="PTHR38600">
    <property type="entry name" value="TRANSCRIPTIONAL REGULATORY PROTEIN"/>
    <property type="match status" value="1"/>
</dbReference>
<dbReference type="InterPro" id="IPR001845">
    <property type="entry name" value="HTH_ArsR_DNA-bd_dom"/>
</dbReference>
<dbReference type="InterPro" id="IPR011991">
    <property type="entry name" value="ArsR-like_HTH"/>
</dbReference>
<evidence type="ECO:0000313" key="4">
    <source>
        <dbReference type="Proteomes" id="UP000568106"/>
    </source>
</evidence>
<dbReference type="CDD" id="cd00090">
    <property type="entry name" value="HTH_ARSR"/>
    <property type="match status" value="1"/>
</dbReference>
<dbReference type="PANTHER" id="PTHR38600:SF2">
    <property type="entry name" value="SLL0088 PROTEIN"/>
    <property type="match status" value="1"/>
</dbReference>
<keyword evidence="3" id="KW-0238">DNA-binding</keyword>
<organism evidence="3 4">
    <name type="scientific">Tunturiibacter empetritectus</name>
    <dbReference type="NCBI Taxonomy" id="3069691"/>
    <lineage>
        <taxon>Bacteria</taxon>
        <taxon>Pseudomonadati</taxon>
        <taxon>Acidobacteriota</taxon>
        <taxon>Terriglobia</taxon>
        <taxon>Terriglobales</taxon>
        <taxon>Acidobacteriaceae</taxon>
        <taxon>Tunturiibacter</taxon>
    </lineage>
</organism>
<evidence type="ECO:0000313" key="3">
    <source>
        <dbReference type="EMBL" id="MBB5319054.1"/>
    </source>
</evidence>
<gene>
    <name evidence="3" type="ORF">HDF09_003753</name>
</gene>
<dbReference type="Proteomes" id="UP000568106">
    <property type="component" value="Unassembled WGS sequence"/>
</dbReference>
<evidence type="ECO:0000259" key="2">
    <source>
        <dbReference type="PROSITE" id="PS50987"/>
    </source>
</evidence>
<dbReference type="NCBIfam" id="NF033788">
    <property type="entry name" value="HTH_metalloreg"/>
    <property type="match status" value="1"/>
</dbReference>
<proteinExistence type="predicted"/>
<dbReference type="PROSITE" id="PS50987">
    <property type="entry name" value="HTH_ARSR_2"/>
    <property type="match status" value="1"/>
</dbReference>
<dbReference type="InterPro" id="IPR036388">
    <property type="entry name" value="WH-like_DNA-bd_sf"/>
</dbReference>
<protein>
    <submittedName>
        <fullName evidence="3">DNA-binding transcriptional ArsR family regulator</fullName>
    </submittedName>
</protein>
<comment type="caution">
    <text evidence="3">The sequence shown here is derived from an EMBL/GenBank/DDBJ whole genome shotgun (WGS) entry which is preliminary data.</text>
</comment>
<dbReference type="SUPFAM" id="SSF46785">
    <property type="entry name" value="Winged helix' DNA-binding domain"/>
    <property type="match status" value="1"/>
</dbReference>
<reference evidence="3" key="1">
    <citation type="submission" date="2020-08" db="EMBL/GenBank/DDBJ databases">
        <title>Genomic Encyclopedia of Type Strains, Phase IV (KMG-V): Genome sequencing to study the core and pangenomes of soil and plant-associated prokaryotes.</title>
        <authorList>
            <person name="Whitman W."/>
        </authorList>
    </citation>
    <scope>NUCLEOTIDE SEQUENCE [LARGE SCALE GENOMIC DNA]</scope>
    <source>
        <strain evidence="3">M8UP27</strain>
    </source>
</reference>
<keyword evidence="1" id="KW-1133">Transmembrane helix</keyword>
<dbReference type="InterPro" id="IPR036390">
    <property type="entry name" value="WH_DNA-bd_sf"/>
</dbReference>
<feature type="transmembrane region" description="Helical" evidence="1">
    <location>
        <begin position="14"/>
        <end position="40"/>
    </location>
</feature>
<dbReference type="AlphaFoldDB" id="A0A7W8IL22"/>
<evidence type="ECO:0000256" key="1">
    <source>
        <dbReference type="SAM" id="Phobius"/>
    </source>
</evidence>
<dbReference type="Pfam" id="PF01022">
    <property type="entry name" value="HTH_5"/>
    <property type="match status" value="1"/>
</dbReference>
<dbReference type="GO" id="GO:0003700">
    <property type="term" value="F:DNA-binding transcription factor activity"/>
    <property type="evidence" value="ECO:0007669"/>
    <property type="project" value="InterPro"/>
</dbReference>
<feature type="domain" description="HTH arsR-type" evidence="2">
    <location>
        <begin position="40"/>
        <end position="134"/>
    </location>
</feature>
<dbReference type="SMART" id="SM00418">
    <property type="entry name" value="HTH_ARSR"/>
    <property type="match status" value="1"/>
</dbReference>
<name>A0A7W8IL22_9BACT</name>
<dbReference type="GO" id="GO:0003677">
    <property type="term" value="F:DNA binding"/>
    <property type="evidence" value="ECO:0007669"/>
    <property type="project" value="UniProtKB-KW"/>
</dbReference>
<dbReference type="EMBL" id="JACHDY010000006">
    <property type="protein sequence ID" value="MBB5319054.1"/>
    <property type="molecule type" value="Genomic_DNA"/>
</dbReference>
<dbReference type="Gene3D" id="1.10.10.10">
    <property type="entry name" value="Winged helix-like DNA-binding domain superfamily/Winged helix DNA-binding domain"/>
    <property type="match status" value="1"/>
</dbReference>
<sequence length="155" mass="17466">MRIVMAWWWFVGSFWWSCGVVPGGGEGIVNLLFTISYFLYKFLSMDGLDTKFSALADPTRRAILARLSLGEATVNELARPFEMSQPAISQHLKVLEDAGLILRRVEGTKRPRRLAKEGIEAMDQWLGMLRTALEKNFDRLDGVLAGIDTQKSNDT</sequence>
<keyword evidence="1" id="KW-0812">Transmembrane</keyword>
<accession>A0A7W8IL22</accession>
<keyword evidence="1" id="KW-0472">Membrane</keyword>